<accession>A0A817MFQ6</accession>
<dbReference type="AlphaFoldDB" id="A0A817MFQ6"/>
<dbReference type="OrthoDB" id="392571at2759"/>
<dbReference type="InterPro" id="IPR015421">
    <property type="entry name" value="PyrdxlP-dep_Trfase_major"/>
</dbReference>
<name>A0A817MFQ6_9BILA</name>
<evidence type="ECO:0000256" key="6">
    <source>
        <dbReference type="RuleBase" id="RU000382"/>
    </source>
</evidence>
<dbReference type="Gene3D" id="3.40.640.10">
    <property type="entry name" value="Type I PLP-dependent aspartate aminotransferase-like (Major domain)"/>
    <property type="match status" value="1"/>
</dbReference>
<dbReference type="Proteomes" id="UP000663825">
    <property type="component" value="Unassembled WGS sequence"/>
</dbReference>
<evidence type="ECO:0000256" key="2">
    <source>
        <dbReference type="ARBA" id="ARBA00009533"/>
    </source>
</evidence>
<dbReference type="PANTHER" id="PTHR45677">
    <property type="entry name" value="GLUTAMATE DECARBOXYLASE-RELATED"/>
    <property type="match status" value="1"/>
</dbReference>
<dbReference type="SUPFAM" id="SSF53383">
    <property type="entry name" value="PLP-dependent transferases"/>
    <property type="match status" value="1"/>
</dbReference>
<evidence type="ECO:0000313" key="9">
    <source>
        <dbReference type="Proteomes" id="UP000663825"/>
    </source>
</evidence>
<protein>
    <recommendedName>
        <fullName evidence="10">Glutamate decarboxylase</fullName>
    </recommendedName>
</protein>
<sequence length="232" mass="26009">MSEKIPIANSINYVHVEALNERTYKNLVPYTSDMKTTKTFLFAAIDMILRYITELNEHDSPVIKNGLRTPAEYRKMFTFEIDDQGSDLYDILANCERILETTVRSGHPRFINQLSQGVDTISLVGEMITSTINANMFTYEVAPVFNLMEESVLTHMRDCCGWPKQGPLSKNGDGVLAPGGALSNLYAVLAAKHYAFPQIKKGGIQNGLRPAMVISKHVRIFKFCSSARVPNR</sequence>
<comment type="cofactor">
    <cofactor evidence="1 6">
        <name>pyridoxal 5'-phosphate</name>
        <dbReference type="ChEBI" id="CHEBI:597326"/>
    </cofactor>
</comment>
<evidence type="ECO:0008006" key="10">
    <source>
        <dbReference type="Google" id="ProtNLM"/>
    </source>
</evidence>
<dbReference type="InterPro" id="IPR015424">
    <property type="entry name" value="PyrdxlP-dep_Trfase"/>
</dbReference>
<keyword evidence="3" id="KW-0210">Decarboxylase</keyword>
<evidence type="ECO:0000256" key="1">
    <source>
        <dbReference type="ARBA" id="ARBA00001933"/>
    </source>
</evidence>
<dbReference type="PANTHER" id="PTHR45677:SF8">
    <property type="entry name" value="CYSTEINE SULFINIC ACID DECARBOXYLASE"/>
    <property type="match status" value="1"/>
</dbReference>
<keyword evidence="5 6" id="KW-0456">Lyase</keyword>
<evidence type="ECO:0000256" key="3">
    <source>
        <dbReference type="ARBA" id="ARBA00022793"/>
    </source>
</evidence>
<dbReference type="Pfam" id="PF00282">
    <property type="entry name" value="Pyridoxal_deC"/>
    <property type="match status" value="1"/>
</dbReference>
<dbReference type="GO" id="GO:0005737">
    <property type="term" value="C:cytoplasm"/>
    <property type="evidence" value="ECO:0007669"/>
    <property type="project" value="TreeGrafter"/>
</dbReference>
<evidence type="ECO:0000313" key="8">
    <source>
        <dbReference type="EMBL" id="CAF3716037.1"/>
    </source>
</evidence>
<dbReference type="GO" id="GO:0019752">
    <property type="term" value="P:carboxylic acid metabolic process"/>
    <property type="evidence" value="ECO:0007669"/>
    <property type="project" value="InterPro"/>
</dbReference>
<dbReference type="GO" id="GO:0030170">
    <property type="term" value="F:pyridoxal phosphate binding"/>
    <property type="evidence" value="ECO:0007669"/>
    <property type="project" value="InterPro"/>
</dbReference>
<reference evidence="7" key="1">
    <citation type="submission" date="2021-02" db="EMBL/GenBank/DDBJ databases">
        <authorList>
            <person name="Nowell W R."/>
        </authorList>
    </citation>
    <scope>NUCLEOTIDE SEQUENCE</scope>
</reference>
<evidence type="ECO:0000256" key="5">
    <source>
        <dbReference type="ARBA" id="ARBA00023239"/>
    </source>
</evidence>
<gene>
    <name evidence="8" type="ORF">FME351_LOCUS28736</name>
    <name evidence="7" type="ORF">TIS948_LOCUS4227</name>
</gene>
<dbReference type="Gene3D" id="3.90.1150.170">
    <property type="match status" value="1"/>
</dbReference>
<comment type="similarity">
    <text evidence="2 6">Belongs to the group II decarboxylase family.</text>
</comment>
<evidence type="ECO:0000256" key="4">
    <source>
        <dbReference type="ARBA" id="ARBA00022898"/>
    </source>
</evidence>
<dbReference type="EMBL" id="CAJNXB010000449">
    <property type="protein sequence ID" value="CAF3054873.1"/>
    <property type="molecule type" value="Genomic_DNA"/>
</dbReference>
<comment type="caution">
    <text evidence="7">The sequence shown here is derived from an EMBL/GenBank/DDBJ whole genome shotgun (WGS) entry which is preliminary data.</text>
</comment>
<dbReference type="EMBL" id="CAJNYU010003972">
    <property type="protein sequence ID" value="CAF3716037.1"/>
    <property type="molecule type" value="Genomic_DNA"/>
</dbReference>
<keyword evidence="4 6" id="KW-0663">Pyridoxal phosphate</keyword>
<dbReference type="Proteomes" id="UP000663869">
    <property type="component" value="Unassembled WGS sequence"/>
</dbReference>
<dbReference type="InterPro" id="IPR002129">
    <property type="entry name" value="PyrdxlP-dep_de-COase"/>
</dbReference>
<evidence type="ECO:0000313" key="7">
    <source>
        <dbReference type="EMBL" id="CAF3054873.1"/>
    </source>
</evidence>
<dbReference type="GO" id="GO:0016831">
    <property type="term" value="F:carboxy-lyase activity"/>
    <property type="evidence" value="ECO:0007669"/>
    <property type="project" value="UniProtKB-KW"/>
</dbReference>
<organism evidence="7 9">
    <name type="scientific">Rotaria socialis</name>
    <dbReference type="NCBI Taxonomy" id="392032"/>
    <lineage>
        <taxon>Eukaryota</taxon>
        <taxon>Metazoa</taxon>
        <taxon>Spiralia</taxon>
        <taxon>Gnathifera</taxon>
        <taxon>Rotifera</taxon>
        <taxon>Eurotatoria</taxon>
        <taxon>Bdelloidea</taxon>
        <taxon>Philodinida</taxon>
        <taxon>Philodinidae</taxon>
        <taxon>Rotaria</taxon>
    </lineage>
</organism>
<proteinExistence type="inferred from homology"/>